<dbReference type="AlphaFoldDB" id="A0A833ZWC0"/>
<feature type="compositionally biased region" description="Polar residues" evidence="1">
    <location>
        <begin position="1"/>
        <end position="16"/>
    </location>
</feature>
<evidence type="ECO:0000313" key="2">
    <source>
        <dbReference type="EMBL" id="KAF6099992.1"/>
    </source>
</evidence>
<comment type="caution">
    <text evidence="2">The sequence shown here is derived from an EMBL/GenBank/DDBJ whole genome shotgun (WGS) entry which is preliminary data.</text>
</comment>
<evidence type="ECO:0000256" key="1">
    <source>
        <dbReference type="SAM" id="MobiDB-lite"/>
    </source>
</evidence>
<gene>
    <name evidence="2" type="ORF">HJG60_011708</name>
</gene>
<proteinExistence type="predicted"/>
<evidence type="ECO:0000313" key="3">
    <source>
        <dbReference type="Proteomes" id="UP000664940"/>
    </source>
</evidence>
<protein>
    <submittedName>
        <fullName evidence="2">Uncharacterized protein</fullName>
    </submittedName>
</protein>
<sequence>MPSRTQVPLRTPTSSVVPLKATPGRTGLRSNQQEQPFWIVRQAPLVPRPPAGRARSRSIRWVSGWQAPDTSSLSPLAPSGLENEGPDSRGQFAEDTHIHTTSHLPAINDLGPEEPTEADLGAAEKSGKATQPRKGVKAHKKMDLKNDLPVLHESEVNLNQIGVEAKPTSKSENLQNNHTKIPLKRQPLVPTIVRPVELLENEIMTPELEELLEAIRVIPFKKKSHAAVMVENMRRQEKIKRALSCVVARESEDSEVSGDEAPESRQGLFMRWLATRSSLPNILPHQTPQRDEQEYLDFVLQGKPVLQPRPPKIPERSSMNME</sequence>
<feature type="region of interest" description="Disordered" evidence="1">
    <location>
        <begin position="1"/>
        <end position="140"/>
    </location>
</feature>
<feature type="region of interest" description="Disordered" evidence="1">
    <location>
        <begin position="300"/>
        <end position="322"/>
    </location>
</feature>
<dbReference type="Proteomes" id="UP000664940">
    <property type="component" value="Unassembled WGS sequence"/>
</dbReference>
<reference evidence="2 3" key="1">
    <citation type="journal article" date="2020" name="Nature">
        <title>Six reference-quality genomes reveal evolution of bat adaptations.</title>
        <authorList>
            <person name="Jebb D."/>
            <person name="Huang Z."/>
            <person name="Pippel M."/>
            <person name="Hughes G.M."/>
            <person name="Lavrichenko K."/>
            <person name="Devanna P."/>
            <person name="Winkler S."/>
            <person name="Jermiin L.S."/>
            <person name="Skirmuntt E.C."/>
            <person name="Katzourakis A."/>
            <person name="Burkitt-Gray L."/>
            <person name="Ray D.A."/>
            <person name="Sullivan K.A.M."/>
            <person name="Roscito J.G."/>
            <person name="Kirilenko B.M."/>
            <person name="Davalos L.M."/>
            <person name="Corthals A.P."/>
            <person name="Power M.L."/>
            <person name="Jones G."/>
            <person name="Ransome R.D."/>
            <person name="Dechmann D.K.N."/>
            <person name="Locatelli A.G."/>
            <person name="Puechmaille S.J."/>
            <person name="Fedrigo O."/>
            <person name="Jarvis E.D."/>
            <person name="Hiller M."/>
            <person name="Vernes S.C."/>
            <person name="Myers E.W."/>
            <person name="Teeling E.C."/>
        </authorList>
    </citation>
    <scope>NUCLEOTIDE SEQUENCE [LARGE SCALE GENOMIC DNA]</scope>
    <source>
        <strain evidence="2">Bat1K_MPI-CBG_1</strain>
    </source>
</reference>
<dbReference type="EMBL" id="JABVXQ010000007">
    <property type="protein sequence ID" value="KAF6099992.1"/>
    <property type="molecule type" value="Genomic_DNA"/>
</dbReference>
<accession>A0A833ZWC0</accession>
<organism evidence="2 3">
    <name type="scientific">Phyllostomus discolor</name>
    <name type="common">pale spear-nosed bat</name>
    <dbReference type="NCBI Taxonomy" id="89673"/>
    <lineage>
        <taxon>Eukaryota</taxon>
        <taxon>Metazoa</taxon>
        <taxon>Chordata</taxon>
        <taxon>Craniata</taxon>
        <taxon>Vertebrata</taxon>
        <taxon>Euteleostomi</taxon>
        <taxon>Mammalia</taxon>
        <taxon>Eutheria</taxon>
        <taxon>Laurasiatheria</taxon>
        <taxon>Chiroptera</taxon>
        <taxon>Yangochiroptera</taxon>
        <taxon>Phyllostomidae</taxon>
        <taxon>Phyllostominae</taxon>
        <taxon>Phyllostomus</taxon>
    </lineage>
</organism>
<name>A0A833ZWC0_9CHIR</name>